<feature type="binding site" evidence="5">
    <location>
        <position position="156"/>
    </location>
    <ligand>
        <name>Mg(2+)</name>
        <dbReference type="ChEBI" id="CHEBI:18420"/>
    </ligand>
</feature>
<dbReference type="InterPro" id="IPR005000">
    <property type="entry name" value="Aldolase/citrate-lyase_domain"/>
</dbReference>
<dbReference type="GO" id="GO:0006107">
    <property type="term" value="P:oxaloacetate metabolic process"/>
    <property type="evidence" value="ECO:0007669"/>
    <property type="project" value="TreeGrafter"/>
</dbReference>
<dbReference type="Gene3D" id="3.20.20.60">
    <property type="entry name" value="Phosphoenolpyruvate-binding domains"/>
    <property type="match status" value="1"/>
</dbReference>
<comment type="cofactor">
    <cofactor evidence="1">
        <name>Mg(2+)</name>
        <dbReference type="ChEBI" id="CHEBI:18420"/>
    </cofactor>
</comment>
<evidence type="ECO:0000256" key="3">
    <source>
        <dbReference type="ARBA" id="ARBA00022842"/>
    </source>
</evidence>
<evidence type="ECO:0000313" key="8">
    <source>
        <dbReference type="Proteomes" id="UP000093044"/>
    </source>
</evidence>
<dbReference type="AlphaFoldDB" id="A0A1B2I2G7"/>
<dbReference type="GO" id="GO:0000287">
    <property type="term" value="F:magnesium ion binding"/>
    <property type="evidence" value="ECO:0007669"/>
    <property type="project" value="TreeGrafter"/>
</dbReference>
<sequence>MRATRSMLYIPADSPGMLQHAPVFGCDSILMDLEDAIAYTEKDSARRMAVWFLKEFDFKELFVTVRTNGADTKFFEDDIEAVIPCRPGAVRLPKCNSEEDIRYADEKISAVEMKNGMEIGTVKLHAMVETALGLENAFRIASASPRVTALTLGGQDFTADMGIQKTREGRELFYARGRIVAAAHAAGVASFDTVWTDLNDQEGLFLEAKEIVELGFTGKACIHPSQIATIHRAFMPAEKDLRKALRVVEAAEKAEREGKGVISVDGKMVDAPIVARSAHLLKLAELYGFDREAL</sequence>
<keyword evidence="8" id="KW-1185">Reference proteome</keyword>
<evidence type="ECO:0000256" key="4">
    <source>
        <dbReference type="PIRSR" id="PIRSR015582-1"/>
    </source>
</evidence>
<feature type="domain" description="HpcH/HpaI aldolase/citrate lyase" evidence="6">
    <location>
        <begin position="5"/>
        <end position="224"/>
    </location>
</feature>
<dbReference type="GeneID" id="83056847"/>
<dbReference type="PANTHER" id="PTHR32308:SF10">
    <property type="entry name" value="CITRATE LYASE SUBUNIT BETA"/>
    <property type="match status" value="1"/>
</dbReference>
<accession>A0A1B2I2G7</accession>
<dbReference type="PANTHER" id="PTHR32308">
    <property type="entry name" value="LYASE BETA SUBUNIT, PUTATIVE (AFU_ORTHOLOGUE AFUA_4G13030)-RELATED"/>
    <property type="match status" value="1"/>
</dbReference>
<name>A0A1B2I2G7_9BACT</name>
<keyword evidence="2 5" id="KW-0479">Metal-binding</keyword>
<dbReference type="STRING" id="1197717.BED41_03130"/>
<dbReference type="Proteomes" id="UP000093044">
    <property type="component" value="Chromosome"/>
</dbReference>
<dbReference type="InterPro" id="IPR011206">
    <property type="entry name" value="Citrate_lyase_beta/mcl1/mcl2"/>
</dbReference>
<feature type="binding site" evidence="4">
    <location>
        <position position="66"/>
    </location>
    <ligand>
        <name>substrate</name>
    </ligand>
</feature>
<dbReference type="KEGG" id="cpor:BED41_03130"/>
<keyword evidence="3 5" id="KW-0460">Magnesium</keyword>
<dbReference type="Pfam" id="PF03328">
    <property type="entry name" value="HpcH_HpaI"/>
    <property type="match status" value="1"/>
</dbReference>
<organism evidence="7 8">
    <name type="scientific">Cloacibacillus porcorum</name>
    <dbReference type="NCBI Taxonomy" id="1197717"/>
    <lineage>
        <taxon>Bacteria</taxon>
        <taxon>Thermotogati</taxon>
        <taxon>Synergistota</taxon>
        <taxon>Synergistia</taxon>
        <taxon>Synergistales</taxon>
        <taxon>Synergistaceae</taxon>
        <taxon>Cloacibacillus</taxon>
    </lineage>
</organism>
<protein>
    <submittedName>
        <fullName evidence="7">Citrate lyase</fullName>
    </submittedName>
</protein>
<dbReference type="InterPro" id="IPR015813">
    <property type="entry name" value="Pyrv/PenolPyrv_kinase-like_dom"/>
</dbReference>
<dbReference type="InterPro" id="IPR040442">
    <property type="entry name" value="Pyrv_kinase-like_dom_sf"/>
</dbReference>
<reference evidence="7" key="1">
    <citation type="submission" date="2016-08" db="EMBL/GenBank/DDBJ databases">
        <title>Complete genome of Cloacibacillus porcorum.</title>
        <authorList>
            <person name="Looft T."/>
            <person name="Bayles D.O."/>
            <person name="Alt D.P."/>
        </authorList>
    </citation>
    <scope>NUCLEOTIDE SEQUENCE [LARGE SCALE GENOMIC DNA]</scope>
    <source>
        <strain evidence="7">CL-84</strain>
    </source>
</reference>
<dbReference type="EMBL" id="CP016757">
    <property type="protein sequence ID" value="ANZ44168.1"/>
    <property type="molecule type" value="Genomic_DNA"/>
</dbReference>
<keyword evidence="7" id="KW-0456">Lyase</keyword>
<feature type="binding site" evidence="4">
    <location>
        <position position="129"/>
    </location>
    <ligand>
        <name>substrate</name>
    </ligand>
</feature>
<feature type="binding site" evidence="5">
    <location>
        <position position="129"/>
    </location>
    <ligand>
        <name>Mg(2+)</name>
        <dbReference type="ChEBI" id="CHEBI:18420"/>
    </ligand>
</feature>
<gene>
    <name evidence="7" type="ORF">BED41_03130</name>
</gene>
<evidence type="ECO:0000256" key="5">
    <source>
        <dbReference type="PIRSR" id="PIRSR015582-2"/>
    </source>
</evidence>
<dbReference type="OrthoDB" id="9786940at2"/>
<dbReference type="PIRSF" id="PIRSF015582">
    <property type="entry name" value="Cit_lyase_B"/>
    <property type="match status" value="1"/>
</dbReference>
<evidence type="ECO:0000256" key="2">
    <source>
        <dbReference type="ARBA" id="ARBA00022723"/>
    </source>
</evidence>
<dbReference type="RefSeq" id="WP_066742997.1">
    <property type="nucleotide sequence ID" value="NZ_CAUFKJ010000024.1"/>
</dbReference>
<dbReference type="SUPFAM" id="SSF51621">
    <property type="entry name" value="Phosphoenolpyruvate/pyruvate domain"/>
    <property type="match status" value="1"/>
</dbReference>
<evidence type="ECO:0000259" key="6">
    <source>
        <dbReference type="Pfam" id="PF03328"/>
    </source>
</evidence>
<proteinExistence type="predicted"/>
<dbReference type="GO" id="GO:0016829">
    <property type="term" value="F:lyase activity"/>
    <property type="evidence" value="ECO:0007669"/>
    <property type="project" value="UniProtKB-KW"/>
</dbReference>
<evidence type="ECO:0000313" key="7">
    <source>
        <dbReference type="EMBL" id="ANZ44168.1"/>
    </source>
</evidence>
<evidence type="ECO:0000256" key="1">
    <source>
        <dbReference type="ARBA" id="ARBA00001946"/>
    </source>
</evidence>